<organism evidence="2 3">
    <name type="scientific">Cardiobacterium hominis (strain ATCC 15826 / DSM 8339 / NCTC 10426 / 6573)</name>
    <dbReference type="NCBI Taxonomy" id="638300"/>
    <lineage>
        <taxon>Bacteria</taxon>
        <taxon>Pseudomonadati</taxon>
        <taxon>Pseudomonadota</taxon>
        <taxon>Gammaproteobacteria</taxon>
        <taxon>Cardiobacteriales</taxon>
        <taxon>Cardiobacteriaceae</taxon>
        <taxon>Cardiobacterium</taxon>
    </lineage>
</organism>
<feature type="region of interest" description="Disordered" evidence="1">
    <location>
        <begin position="110"/>
        <end position="141"/>
    </location>
</feature>
<dbReference type="HOGENOM" id="CLU_1841504_0_0_6"/>
<sequence>MLLSKPLTIICAGVLIAYNITSVGLAYRAGQQSVLREQFETLANELNNAVGKYGEQLSAYEHLAVEFAANHEATQKQMKKTEDTLNAYLATIDRSRPCLDDTGVSLLNKAIRPGGNSARKNAPTASGGKRATPVPRPAATK</sequence>
<protein>
    <submittedName>
        <fullName evidence="2">Uncharacterized protein</fullName>
    </submittedName>
</protein>
<dbReference type="RefSeq" id="WP_004142355.1">
    <property type="nucleotide sequence ID" value="NZ_GG694027.1"/>
</dbReference>
<comment type="caution">
    <text evidence="2">The sequence shown here is derived from an EMBL/GenBank/DDBJ whole genome shotgun (WGS) entry which is preliminary data.</text>
</comment>
<name>C8NCA5_CARH6</name>
<proteinExistence type="predicted"/>
<evidence type="ECO:0000313" key="2">
    <source>
        <dbReference type="EMBL" id="EEV87739.1"/>
    </source>
</evidence>
<keyword evidence="3" id="KW-1185">Reference proteome</keyword>
<evidence type="ECO:0000313" key="3">
    <source>
        <dbReference type="Proteomes" id="UP000004870"/>
    </source>
</evidence>
<dbReference type="GeneID" id="84789981"/>
<dbReference type="Proteomes" id="UP000004870">
    <property type="component" value="Unassembled WGS sequence"/>
</dbReference>
<gene>
    <name evidence="2" type="ORF">HMPREF0198_2133</name>
</gene>
<reference evidence="2 3" key="1">
    <citation type="submission" date="2009-08" db="EMBL/GenBank/DDBJ databases">
        <authorList>
            <person name="Qin X."/>
            <person name="Bachman B."/>
            <person name="Battles P."/>
            <person name="Bell A."/>
            <person name="Bess C."/>
            <person name="Bickham C."/>
            <person name="Chaboub L."/>
            <person name="Chen D."/>
            <person name="Coyle M."/>
            <person name="Deiros D.R."/>
            <person name="Dinh H."/>
            <person name="Forbes L."/>
            <person name="Fowler G."/>
            <person name="Francisco L."/>
            <person name="Fu Q."/>
            <person name="Gubbala S."/>
            <person name="Hale W."/>
            <person name="Han Y."/>
            <person name="Hemphill L."/>
            <person name="Highlander S.K."/>
            <person name="Hirani K."/>
            <person name="Hogues M."/>
            <person name="Jackson L."/>
            <person name="Jakkamsetti A."/>
            <person name="Javaid M."/>
            <person name="Jiang H."/>
            <person name="Korchina V."/>
            <person name="Kovar C."/>
            <person name="Lara F."/>
            <person name="Lee S."/>
            <person name="Mata R."/>
            <person name="Mathew T."/>
            <person name="Moen C."/>
            <person name="Morales K."/>
            <person name="Munidasa M."/>
            <person name="Nazareth L."/>
            <person name="Ngo R."/>
            <person name="Nguyen L."/>
            <person name="Okwuonu G."/>
            <person name="Ongeri F."/>
            <person name="Patil S."/>
            <person name="Petrosino J."/>
            <person name="Pham C."/>
            <person name="Pham P."/>
            <person name="Pu L.-L."/>
            <person name="Puazo M."/>
            <person name="Raj R."/>
            <person name="Reid J."/>
            <person name="Rouhana J."/>
            <person name="Saada N."/>
            <person name="Shang Y."/>
            <person name="Simmons D."/>
            <person name="Thornton R."/>
            <person name="Warren J."/>
            <person name="Weissenberger G."/>
            <person name="Zhang J."/>
            <person name="Zhang L."/>
            <person name="Zhou C."/>
            <person name="Zhu D."/>
            <person name="Muzny D."/>
            <person name="Worley K."/>
            <person name="Gibbs R."/>
        </authorList>
    </citation>
    <scope>NUCLEOTIDE SEQUENCE [LARGE SCALE GENOMIC DNA]</scope>
    <source>
        <strain evidence="3">ATCC 15826 / DSM 8339 / NCTC 10426 / 6573</strain>
    </source>
</reference>
<dbReference type="EMBL" id="ACKY01000114">
    <property type="protein sequence ID" value="EEV87739.1"/>
    <property type="molecule type" value="Genomic_DNA"/>
</dbReference>
<evidence type="ECO:0000256" key="1">
    <source>
        <dbReference type="SAM" id="MobiDB-lite"/>
    </source>
</evidence>
<dbReference type="AlphaFoldDB" id="C8NCA5"/>
<accession>C8NCA5</accession>